<dbReference type="OrthoDB" id="10262248at2759"/>
<keyword evidence="2" id="KW-1185">Reference proteome</keyword>
<proteinExistence type="predicted"/>
<evidence type="ECO:0000313" key="2">
    <source>
        <dbReference type="Proteomes" id="UP000179807"/>
    </source>
</evidence>
<dbReference type="EMBL" id="MLAK01000808">
    <property type="protein sequence ID" value="OHT04022.1"/>
    <property type="molecule type" value="Genomic_DNA"/>
</dbReference>
<dbReference type="Proteomes" id="UP000179807">
    <property type="component" value="Unassembled WGS sequence"/>
</dbReference>
<dbReference type="GeneID" id="94840956"/>
<dbReference type="RefSeq" id="XP_068357158.1">
    <property type="nucleotide sequence ID" value="XM_068506252.1"/>
</dbReference>
<comment type="caution">
    <text evidence="1">The sequence shown here is derived from an EMBL/GenBank/DDBJ whole genome shotgun (WGS) entry which is preliminary data.</text>
</comment>
<organism evidence="1 2">
    <name type="scientific">Tritrichomonas foetus</name>
    <dbReference type="NCBI Taxonomy" id="1144522"/>
    <lineage>
        <taxon>Eukaryota</taxon>
        <taxon>Metamonada</taxon>
        <taxon>Parabasalia</taxon>
        <taxon>Tritrichomonadida</taxon>
        <taxon>Tritrichomonadidae</taxon>
        <taxon>Tritrichomonas</taxon>
    </lineage>
</organism>
<gene>
    <name evidence="1" type="ORF">TRFO_28563</name>
</gene>
<reference evidence="1" key="1">
    <citation type="submission" date="2016-10" db="EMBL/GenBank/DDBJ databases">
        <authorList>
            <person name="Benchimol M."/>
            <person name="Almeida L.G."/>
            <person name="Vasconcelos A.T."/>
            <person name="Perreira-Neves A."/>
            <person name="Rosa I.A."/>
            <person name="Tasca T."/>
            <person name="Bogo M.R."/>
            <person name="de Souza W."/>
        </authorList>
    </citation>
    <scope>NUCLEOTIDE SEQUENCE [LARGE SCALE GENOMIC DNA]</scope>
    <source>
        <strain evidence="1">K</strain>
    </source>
</reference>
<name>A0A1J4K2R4_9EUKA</name>
<sequence>MRTRQQQQGKGKNSVPYIHICEAVFKPELRPAYIRWISHLSPEELQRFHAVFPRLAKDKTKDRPTTRDIRANKLMASKYTMPEWNILGVKDAIRNREQKNEDPLSRPTTQHLTHGNFDYDQMRTARAIPTRTRQNDVSQINATERSKAYMERWAEKMMNTTYRHDICHSGYTRTIHDETIDQTVLVYSKGVLTPEATERAKKFIDVDMQWTRAFREMCRSLADSIDATAYRNNFTTIKKANGERFTHPKWTDPIPVSRGLKKPAEAYWETTHRSDFKKSERPDETYQVEDLHRACYSCPFDHHVKVDKLSTTFIDDFLDHMAHKDDQPLYWEDMKVRIPPGSGVVGNVLGDGNIPVF</sequence>
<protein>
    <submittedName>
        <fullName evidence="1">Uncharacterized protein</fullName>
    </submittedName>
</protein>
<dbReference type="AlphaFoldDB" id="A0A1J4K2R4"/>
<dbReference type="VEuPathDB" id="TrichDB:TRFO_28563"/>
<accession>A0A1J4K2R4</accession>
<evidence type="ECO:0000313" key="1">
    <source>
        <dbReference type="EMBL" id="OHT04022.1"/>
    </source>
</evidence>